<protein>
    <submittedName>
        <fullName evidence="1">Uncharacterized protein</fullName>
    </submittedName>
</protein>
<dbReference type="KEGG" id="bcai:K788_0006511"/>
<evidence type="ECO:0000313" key="2">
    <source>
        <dbReference type="Proteomes" id="UP000019146"/>
    </source>
</evidence>
<dbReference type="AlphaFoldDB" id="A0A0P0RBV8"/>
<accession>A0A0P0RBV8</accession>
<dbReference type="Proteomes" id="UP000019146">
    <property type="component" value="Chromosome 1"/>
</dbReference>
<dbReference type="EMBL" id="CP012746">
    <property type="protein sequence ID" value="ALL65708.1"/>
    <property type="molecule type" value="Genomic_DNA"/>
</dbReference>
<proteinExistence type="predicted"/>
<sequence length="39" mass="4410">MTVLLRLGKGPHDWLRRAQNHTAQGVAGLFCSVDNYLRD</sequence>
<name>A0A0P0RBV8_9BURK</name>
<evidence type="ECO:0000313" key="1">
    <source>
        <dbReference type="EMBL" id="ALL65708.1"/>
    </source>
</evidence>
<gene>
    <name evidence="1" type="ORF">K788_0006511</name>
</gene>
<reference evidence="1 2" key="1">
    <citation type="journal article" date="2014" name="Genome Announc.">
        <title>Draft Genome Sequence of the Haloacid-Degrading Burkholderia caribensis Strain MBA4.</title>
        <authorList>
            <person name="Pan Y."/>
            <person name="Kong K.F."/>
            <person name="Tsang J.S."/>
        </authorList>
    </citation>
    <scope>NUCLEOTIDE SEQUENCE [LARGE SCALE GENOMIC DNA]</scope>
    <source>
        <strain evidence="1 2">MBA4</strain>
    </source>
</reference>
<organism evidence="1 2">
    <name type="scientific">Paraburkholderia caribensis MBA4</name>
    <dbReference type="NCBI Taxonomy" id="1323664"/>
    <lineage>
        <taxon>Bacteria</taxon>
        <taxon>Pseudomonadati</taxon>
        <taxon>Pseudomonadota</taxon>
        <taxon>Betaproteobacteria</taxon>
        <taxon>Burkholderiales</taxon>
        <taxon>Burkholderiaceae</taxon>
        <taxon>Paraburkholderia</taxon>
    </lineage>
</organism>